<keyword evidence="1" id="KW-1133">Transmembrane helix</keyword>
<dbReference type="RefSeq" id="WP_301209318.1">
    <property type="nucleotide sequence ID" value="NZ_JAROCF010000001.1"/>
</dbReference>
<feature type="transmembrane region" description="Helical" evidence="1">
    <location>
        <begin position="377"/>
        <end position="398"/>
    </location>
</feature>
<feature type="transmembrane region" description="Helical" evidence="1">
    <location>
        <begin position="303"/>
        <end position="323"/>
    </location>
</feature>
<organism evidence="2 3">
    <name type="scientific">Leifsonia williamsii</name>
    <dbReference type="NCBI Taxonomy" id="3035919"/>
    <lineage>
        <taxon>Bacteria</taxon>
        <taxon>Bacillati</taxon>
        <taxon>Actinomycetota</taxon>
        <taxon>Actinomycetes</taxon>
        <taxon>Micrococcales</taxon>
        <taxon>Microbacteriaceae</taxon>
        <taxon>Leifsonia</taxon>
    </lineage>
</organism>
<feature type="transmembrane region" description="Helical" evidence="1">
    <location>
        <begin position="134"/>
        <end position="160"/>
    </location>
</feature>
<name>A0ABT8KBN1_9MICO</name>
<evidence type="ECO:0000313" key="3">
    <source>
        <dbReference type="Proteomes" id="UP001174208"/>
    </source>
</evidence>
<evidence type="ECO:0000256" key="1">
    <source>
        <dbReference type="SAM" id="Phobius"/>
    </source>
</evidence>
<feature type="transmembrane region" description="Helical" evidence="1">
    <location>
        <begin position="452"/>
        <end position="476"/>
    </location>
</feature>
<feature type="transmembrane region" description="Helical" evidence="1">
    <location>
        <begin position="21"/>
        <end position="48"/>
    </location>
</feature>
<feature type="transmembrane region" description="Helical" evidence="1">
    <location>
        <begin position="404"/>
        <end position="431"/>
    </location>
</feature>
<evidence type="ECO:0008006" key="4">
    <source>
        <dbReference type="Google" id="ProtNLM"/>
    </source>
</evidence>
<proteinExistence type="predicted"/>
<evidence type="ECO:0000313" key="2">
    <source>
        <dbReference type="EMBL" id="MDN4614860.1"/>
    </source>
</evidence>
<comment type="caution">
    <text evidence="2">The sequence shown here is derived from an EMBL/GenBank/DDBJ whole genome shotgun (WGS) entry which is preliminary data.</text>
</comment>
<feature type="transmembrane region" description="Helical" evidence="1">
    <location>
        <begin position="54"/>
        <end position="79"/>
    </location>
</feature>
<keyword evidence="1" id="KW-0472">Membrane</keyword>
<sequence>MVAQFLGLKLRLLGNAFRRSTWHVVGLVAGLLYGAVITVIVVSSLFAARTLPDLGAVHTVLVVLGSIVVAGFVLLPLLFGIDDTLDPRKFALFGIPSRRLAAGLLLAGLLGVPALVLALCSAATVVTWSSNPGASLLAVLCTVIVVLTCVLASRVVASIASTLLDTRRSREAGSVAGVVVVVLLAPVLLLLLTVDWGRDGLGVLGGFAGWLQWTPLGAVWSAPGAAATGDVGGALVQLLIALVTLALLWFAWQALVDRVVVTPTREARARDYRGLGWFSRLRGGPTAAIAARSMTYWGRDPRYWVSMIMIPVIPVFVIVALTLAGIPAHYVCLVPLPLVCLFLGWSIHNDLAYDSTAVWLHLVSGTRGIADRAGRMFPPVVIGIPVIAIGSVVTAATFGDWAVLPAVAALSGAVLVIGLGLSSISSALVPYPATKPGDSAFTQPQTSGGSAALIQTFSFFATVIISSPVLVFLILGLTVSPFWLGIAPIAAVLLGFGTLFLGLWVGGRVFDRRGPELMAFANRND</sequence>
<keyword evidence="1" id="KW-0812">Transmembrane</keyword>
<reference evidence="2" key="1">
    <citation type="submission" date="2023-06" db="EMBL/GenBank/DDBJ databases">
        <title>MT1 and MT2 Draft Genomes of Novel Species.</title>
        <authorList>
            <person name="Venkateswaran K."/>
        </authorList>
    </citation>
    <scope>NUCLEOTIDE SEQUENCE</scope>
    <source>
        <strain evidence="2">F6_8S_P_1B</strain>
    </source>
</reference>
<accession>A0ABT8KBN1</accession>
<feature type="transmembrane region" description="Helical" evidence="1">
    <location>
        <begin position="482"/>
        <end position="505"/>
    </location>
</feature>
<protein>
    <recommendedName>
        <fullName evidence="4">ABC-2 type transport system permease protein</fullName>
    </recommendedName>
</protein>
<keyword evidence="3" id="KW-1185">Reference proteome</keyword>
<dbReference type="Proteomes" id="UP001174208">
    <property type="component" value="Unassembled WGS sequence"/>
</dbReference>
<feature type="transmembrane region" description="Helical" evidence="1">
    <location>
        <begin position="234"/>
        <end position="252"/>
    </location>
</feature>
<feature type="transmembrane region" description="Helical" evidence="1">
    <location>
        <begin position="100"/>
        <end position="128"/>
    </location>
</feature>
<gene>
    <name evidence="2" type="ORF">P5G50_10385</name>
</gene>
<feature type="transmembrane region" description="Helical" evidence="1">
    <location>
        <begin position="172"/>
        <end position="194"/>
    </location>
</feature>
<dbReference type="EMBL" id="JAROCF010000001">
    <property type="protein sequence ID" value="MDN4614860.1"/>
    <property type="molecule type" value="Genomic_DNA"/>
</dbReference>
<feature type="transmembrane region" description="Helical" evidence="1">
    <location>
        <begin position="200"/>
        <end position="222"/>
    </location>
</feature>